<comment type="caution">
    <text evidence="2">The sequence shown here is derived from an EMBL/GenBank/DDBJ whole genome shotgun (WGS) entry which is preliminary data.</text>
</comment>
<feature type="transmembrane region" description="Helical" evidence="1">
    <location>
        <begin position="211"/>
        <end position="233"/>
    </location>
</feature>
<feature type="transmembrane region" description="Helical" evidence="1">
    <location>
        <begin position="119"/>
        <end position="141"/>
    </location>
</feature>
<proteinExistence type="predicted"/>
<organism evidence="2 3">
    <name type="scientific">Vitis vinifera</name>
    <name type="common">Grape</name>
    <dbReference type="NCBI Taxonomy" id="29760"/>
    <lineage>
        <taxon>Eukaryota</taxon>
        <taxon>Viridiplantae</taxon>
        <taxon>Streptophyta</taxon>
        <taxon>Embryophyta</taxon>
        <taxon>Tracheophyta</taxon>
        <taxon>Spermatophyta</taxon>
        <taxon>Magnoliopsida</taxon>
        <taxon>eudicotyledons</taxon>
        <taxon>Gunneridae</taxon>
        <taxon>Pentapetalae</taxon>
        <taxon>rosids</taxon>
        <taxon>Vitales</taxon>
        <taxon>Vitaceae</taxon>
        <taxon>Viteae</taxon>
        <taxon>Vitis</taxon>
    </lineage>
</organism>
<feature type="transmembrane region" description="Helical" evidence="1">
    <location>
        <begin position="245"/>
        <end position="269"/>
    </location>
</feature>
<keyword evidence="1" id="KW-0812">Transmembrane</keyword>
<evidence type="ECO:0000313" key="2">
    <source>
        <dbReference type="EMBL" id="RVW14554.1"/>
    </source>
</evidence>
<dbReference type="AlphaFoldDB" id="A0A438BUA4"/>
<dbReference type="PANTHER" id="PTHR34116:SF9">
    <property type="entry name" value="OS08G0346600 PROTEIN"/>
    <property type="match status" value="1"/>
</dbReference>
<name>A0A438BUA4_VITVI</name>
<gene>
    <name evidence="2" type="ORF">CK203_077206</name>
</gene>
<keyword evidence="1" id="KW-1133">Transmembrane helix</keyword>
<keyword evidence="1" id="KW-0472">Membrane</keyword>
<reference evidence="2 3" key="1">
    <citation type="journal article" date="2018" name="PLoS Genet.">
        <title>Population sequencing reveals clonal diversity and ancestral inbreeding in the grapevine cultivar Chardonnay.</title>
        <authorList>
            <person name="Roach M.J."/>
            <person name="Johnson D.L."/>
            <person name="Bohlmann J."/>
            <person name="van Vuuren H.J."/>
            <person name="Jones S.J."/>
            <person name="Pretorius I.S."/>
            <person name="Schmidt S.A."/>
            <person name="Borneman A.R."/>
        </authorList>
    </citation>
    <scope>NUCLEOTIDE SEQUENCE [LARGE SCALE GENOMIC DNA]</scope>
    <source>
        <strain evidence="3">cv. Chardonnay</strain>
        <tissue evidence="2">Leaf</tissue>
    </source>
</reference>
<protein>
    <submittedName>
        <fullName evidence="2">Uncharacterized protein</fullName>
    </submittedName>
</protein>
<feature type="transmembrane region" description="Helical" evidence="1">
    <location>
        <begin position="153"/>
        <end position="175"/>
    </location>
</feature>
<feature type="transmembrane region" description="Helical" evidence="1">
    <location>
        <begin position="32"/>
        <end position="55"/>
    </location>
</feature>
<feature type="transmembrane region" description="Helical" evidence="1">
    <location>
        <begin position="67"/>
        <end position="87"/>
    </location>
</feature>
<accession>A0A438BUA4</accession>
<sequence length="330" mass="36737">MQFRDFHAPTTAAAASSATTASVPYLDSAFDLATICLISALLLLSLLSLFFVFHLRLKCRTSHQLQNFNSLWTVRLLLVLFISFWAVNELLRIPFFRRRYPYPFLPALTLAQQAGLCKVHVVLSLGLYEPGFLVTFLFLVNVSVKKHSRDNKWGVVIVFALCLPIFLLQLFFTYFSPPEVPIPGFLKRSFMTIKDEYGNDAVLCMYPLVNTLVFCAFAIVYAVCFLLSCWRVVSLVINKGLRVRIYALASAVLFPLLVQLLFLGISVVFSPADTFYGGAALMVFLSVLCCTVVGESILIIRPITEALSAGGDCCLWIRDVGPGKQVADEG</sequence>
<dbReference type="PANTHER" id="PTHR34116">
    <property type="entry name" value="PLASMINOGEN ACTIVATOR INHIBITOR"/>
    <property type="match status" value="1"/>
</dbReference>
<dbReference type="EMBL" id="QGNW01002617">
    <property type="protein sequence ID" value="RVW14554.1"/>
    <property type="molecule type" value="Genomic_DNA"/>
</dbReference>
<feature type="transmembrane region" description="Helical" evidence="1">
    <location>
        <begin position="275"/>
        <end position="300"/>
    </location>
</feature>
<evidence type="ECO:0000313" key="3">
    <source>
        <dbReference type="Proteomes" id="UP000288805"/>
    </source>
</evidence>
<evidence type="ECO:0000256" key="1">
    <source>
        <dbReference type="SAM" id="Phobius"/>
    </source>
</evidence>
<dbReference type="Proteomes" id="UP000288805">
    <property type="component" value="Unassembled WGS sequence"/>
</dbReference>